<dbReference type="EMBL" id="KV448730">
    <property type="protein sequence ID" value="OAX33664.1"/>
    <property type="molecule type" value="Genomic_DNA"/>
</dbReference>
<feature type="transmembrane region" description="Helical" evidence="1">
    <location>
        <begin position="237"/>
        <end position="258"/>
    </location>
</feature>
<reference evidence="3 4" key="1">
    <citation type="submission" date="2016-06" db="EMBL/GenBank/DDBJ databases">
        <title>Comparative genomics of the ectomycorrhizal sister species Rhizopogon vinicolor and Rhizopogon vesiculosus (Basidiomycota: Boletales) reveals a divergence of the mating type B locus.</title>
        <authorList>
            <consortium name="DOE Joint Genome Institute"/>
            <person name="Mujic A.B."/>
            <person name="Kuo A."/>
            <person name="Tritt A."/>
            <person name="Lipzen A."/>
            <person name="Chen C."/>
            <person name="Johnson J."/>
            <person name="Sharma A."/>
            <person name="Barry K."/>
            <person name="Grigoriev I.V."/>
            <person name="Spatafora J.W."/>
        </authorList>
    </citation>
    <scope>NUCLEOTIDE SEQUENCE [LARGE SCALE GENOMIC DNA]</scope>
    <source>
        <strain evidence="3 4">AM-OR11-026</strain>
    </source>
</reference>
<dbReference type="InterPro" id="IPR045339">
    <property type="entry name" value="DUF6534"/>
</dbReference>
<proteinExistence type="predicted"/>
<dbReference type="InParanoid" id="A0A1B7MM32"/>
<feature type="domain" description="DUF6534" evidence="2">
    <location>
        <begin position="177"/>
        <end position="263"/>
    </location>
</feature>
<evidence type="ECO:0000313" key="4">
    <source>
        <dbReference type="Proteomes" id="UP000092154"/>
    </source>
</evidence>
<name>A0A1B7MM32_9AGAM</name>
<feature type="transmembrane region" description="Helical" evidence="1">
    <location>
        <begin position="129"/>
        <end position="155"/>
    </location>
</feature>
<feature type="transmembrane region" description="Helical" evidence="1">
    <location>
        <begin position="204"/>
        <end position="225"/>
    </location>
</feature>
<keyword evidence="4" id="KW-1185">Reference proteome</keyword>
<dbReference type="Pfam" id="PF20152">
    <property type="entry name" value="DUF6534"/>
    <property type="match status" value="1"/>
</dbReference>
<dbReference type="AlphaFoldDB" id="A0A1B7MM32"/>
<evidence type="ECO:0000313" key="3">
    <source>
        <dbReference type="EMBL" id="OAX33664.1"/>
    </source>
</evidence>
<evidence type="ECO:0000256" key="1">
    <source>
        <dbReference type="SAM" id="Phobius"/>
    </source>
</evidence>
<dbReference type="Proteomes" id="UP000092154">
    <property type="component" value="Unassembled WGS sequence"/>
</dbReference>
<feature type="transmembrane region" description="Helical" evidence="1">
    <location>
        <begin position="167"/>
        <end position="192"/>
    </location>
</feature>
<dbReference type="PANTHER" id="PTHR40465">
    <property type="entry name" value="CHROMOSOME 1, WHOLE GENOME SHOTGUN SEQUENCE"/>
    <property type="match status" value="1"/>
</dbReference>
<feature type="transmembrane region" description="Helical" evidence="1">
    <location>
        <begin position="53"/>
        <end position="79"/>
    </location>
</feature>
<keyword evidence="1" id="KW-1133">Transmembrane helix</keyword>
<evidence type="ECO:0000259" key="2">
    <source>
        <dbReference type="Pfam" id="PF20152"/>
    </source>
</evidence>
<feature type="transmembrane region" description="Helical" evidence="1">
    <location>
        <begin position="99"/>
        <end position="117"/>
    </location>
</feature>
<accession>A0A1B7MM32</accession>
<dbReference type="PANTHER" id="PTHR40465:SF1">
    <property type="entry name" value="DUF6534 DOMAIN-CONTAINING PROTEIN"/>
    <property type="match status" value="1"/>
</dbReference>
<feature type="transmembrane region" description="Helical" evidence="1">
    <location>
        <begin position="20"/>
        <end position="41"/>
    </location>
</feature>
<keyword evidence="1" id="KW-0472">Membrane</keyword>
<gene>
    <name evidence="3" type="ORF">K503DRAFT_859670</name>
</gene>
<sequence>MSSSTQDLSPHLDLRNTFGALFIGVSFAAVFFGVSNVQAFVYFQTHRRTGMTLYKLVVIGLWIFNAVHLASIVHCVYYYLVTNYTNVSALTEIVWSFKLQIIFDVLIAYVVHLLYAYRIWIVSKSRSRVLPIIVGILVILASGGVSIALLCALYRCHLFSDLIGIEWATFMALGMFALVDFVIASSLCYLLAMSHSGLPSTDSFLIRFMTYAISTGCLTSIFSIISLITCAVMPRNLIFLGIEFFIATLSINSSLALLNARHYLQAEADPVESGVHIRHSVYPAQVYRESHDDKFLAFKKDIFSHPDDEYLHPTRPVQVPCHDGKLR</sequence>
<dbReference type="OrthoDB" id="3270417at2759"/>
<protein>
    <recommendedName>
        <fullName evidence="2">DUF6534 domain-containing protein</fullName>
    </recommendedName>
</protein>
<organism evidence="3 4">
    <name type="scientific">Rhizopogon vinicolor AM-OR11-026</name>
    <dbReference type="NCBI Taxonomy" id="1314800"/>
    <lineage>
        <taxon>Eukaryota</taxon>
        <taxon>Fungi</taxon>
        <taxon>Dikarya</taxon>
        <taxon>Basidiomycota</taxon>
        <taxon>Agaricomycotina</taxon>
        <taxon>Agaricomycetes</taxon>
        <taxon>Agaricomycetidae</taxon>
        <taxon>Boletales</taxon>
        <taxon>Suillineae</taxon>
        <taxon>Rhizopogonaceae</taxon>
        <taxon>Rhizopogon</taxon>
    </lineage>
</organism>
<keyword evidence="1" id="KW-0812">Transmembrane</keyword>